<dbReference type="Pfam" id="PF12937">
    <property type="entry name" value="F-box-like"/>
    <property type="match status" value="1"/>
</dbReference>
<organism evidence="3 4">
    <name type="scientific">Mucor lusitanicus CBS 277.49</name>
    <dbReference type="NCBI Taxonomy" id="747725"/>
    <lineage>
        <taxon>Eukaryota</taxon>
        <taxon>Fungi</taxon>
        <taxon>Fungi incertae sedis</taxon>
        <taxon>Mucoromycota</taxon>
        <taxon>Mucoromycotina</taxon>
        <taxon>Mucoromycetes</taxon>
        <taxon>Mucorales</taxon>
        <taxon>Mucorineae</taxon>
        <taxon>Mucoraceae</taxon>
        <taxon>Mucor</taxon>
    </lineage>
</organism>
<comment type="caution">
    <text evidence="3">The sequence shown here is derived from an EMBL/GenBank/DDBJ whole genome shotgun (WGS) entry which is preliminary data.</text>
</comment>
<evidence type="ECO:0000313" key="3">
    <source>
        <dbReference type="EMBL" id="OAD04639.1"/>
    </source>
</evidence>
<dbReference type="InterPro" id="IPR006553">
    <property type="entry name" value="Leu-rich_rpt_Cys-con_subtyp"/>
</dbReference>
<dbReference type="InterPro" id="IPR001611">
    <property type="entry name" value="Leu-rich_rpt"/>
</dbReference>
<dbReference type="SMART" id="SM00367">
    <property type="entry name" value="LRR_CC"/>
    <property type="match status" value="9"/>
</dbReference>
<dbReference type="Pfam" id="PF13516">
    <property type="entry name" value="LRR_6"/>
    <property type="match status" value="1"/>
</dbReference>
<dbReference type="VEuPathDB" id="FungiDB:MUCCIDRAFT_108468"/>
<evidence type="ECO:0000259" key="2">
    <source>
        <dbReference type="PROSITE" id="PS50181"/>
    </source>
</evidence>
<dbReference type="GO" id="GO:0031146">
    <property type="term" value="P:SCF-dependent proteasomal ubiquitin-dependent protein catabolic process"/>
    <property type="evidence" value="ECO:0007669"/>
    <property type="project" value="TreeGrafter"/>
</dbReference>
<dbReference type="Gene3D" id="3.80.10.10">
    <property type="entry name" value="Ribonuclease Inhibitor"/>
    <property type="match status" value="2"/>
</dbReference>
<dbReference type="EMBL" id="AMYB01000003">
    <property type="protein sequence ID" value="OAD04639.1"/>
    <property type="molecule type" value="Genomic_DNA"/>
</dbReference>
<accession>A0A162REU4</accession>
<proteinExistence type="predicted"/>
<dbReference type="Proteomes" id="UP000077051">
    <property type="component" value="Unassembled WGS sequence"/>
</dbReference>
<dbReference type="InterPro" id="IPR032675">
    <property type="entry name" value="LRR_dom_sf"/>
</dbReference>
<sequence length="481" mass="53460">MSLIEPADPVMPCRLLQLPDELQLKILAQLPVQDLLKSTVICRTWYHLIYSGSLWTTIDTDPFYKIITMDQIVRLIKASARFLKVANFRGCIQLTGHGLRTLSLSCPNLQVLNIKDCRGVSSASLSYFLQHAAHLKVLNVSGLDTVKSSTLAHATCSQLERLEMSWCRNITGSGILALVKPSGGTLTHLRINGCPLLDKDTMALLGSNLPNLTHLSVAACTSLTDSALLAYLQSPVSSSSTKHKLTHLNLSSCARLTDTTLLNLALYTQHMQHLELAGCVLMTDQGFCHLFARVQTFIHLDLEDVHQITTATTRSMANHQPHLQRLCLSSCTQVSDDDVVYLVNNCHQLQHIELDNCTITDHVLSLIAQHMQQQQQQQQQQRTLRMEVLDCSNVTETGIRKALAKASPFLSIKSFYSFQEEEEEGEEQGGFNNNSDEHAMDNIHRQHGLGISGRYSAMNSTSRHRRGAHNHAHASANCIII</sequence>
<dbReference type="OrthoDB" id="550575at2759"/>
<dbReference type="Gene3D" id="1.20.1280.50">
    <property type="match status" value="1"/>
</dbReference>
<dbReference type="SMART" id="SM00256">
    <property type="entry name" value="FBOX"/>
    <property type="match status" value="1"/>
</dbReference>
<dbReference type="Pfam" id="PF25372">
    <property type="entry name" value="DUF7885"/>
    <property type="match status" value="1"/>
</dbReference>
<dbReference type="SUPFAM" id="SSF81383">
    <property type="entry name" value="F-box domain"/>
    <property type="match status" value="1"/>
</dbReference>
<name>A0A162REU4_MUCCL</name>
<evidence type="ECO:0000256" key="1">
    <source>
        <dbReference type="SAM" id="MobiDB-lite"/>
    </source>
</evidence>
<reference evidence="3 4" key="1">
    <citation type="submission" date="2015-06" db="EMBL/GenBank/DDBJ databases">
        <title>Expansion of signal transduction pathways in fungi by whole-genome duplication.</title>
        <authorList>
            <consortium name="DOE Joint Genome Institute"/>
            <person name="Corrochano L.M."/>
            <person name="Kuo A."/>
            <person name="Marcet-Houben M."/>
            <person name="Polaino S."/>
            <person name="Salamov A."/>
            <person name="Villalobos J.M."/>
            <person name="Alvarez M.I."/>
            <person name="Avalos J."/>
            <person name="Benito E.P."/>
            <person name="Benoit I."/>
            <person name="Burger G."/>
            <person name="Camino L.P."/>
            <person name="Canovas D."/>
            <person name="Cerda-Olmedo E."/>
            <person name="Cheng J.-F."/>
            <person name="Dominguez A."/>
            <person name="Elias M."/>
            <person name="Eslava A.P."/>
            <person name="Glaser F."/>
            <person name="Grimwood J."/>
            <person name="Gutierrez G."/>
            <person name="Heitman J."/>
            <person name="Henrissat B."/>
            <person name="Iturriaga E.A."/>
            <person name="Lang B.F."/>
            <person name="Lavin J.L."/>
            <person name="Lee S."/>
            <person name="Li W."/>
            <person name="Lindquist E."/>
            <person name="Lopez-Garcia S."/>
            <person name="Luque E.M."/>
            <person name="Marcos A.T."/>
            <person name="Martin J."/>
            <person name="Mccluskey K."/>
            <person name="Medina H.R."/>
            <person name="Miralles-Duran A."/>
            <person name="Miyazaki A."/>
            <person name="Munoz-Torres E."/>
            <person name="Oguiza J.A."/>
            <person name="Ohm R."/>
            <person name="Olmedo M."/>
            <person name="Orejas M."/>
            <person name="Ortiz-Castellanos L."/>
            <person name="Pisabarro A.G."/>
            <person name="Rodriguez-Romero J."/>
            <person name="Ruiz-Herrera J."/>
            <person name="Ruiz-Vazquez R."/>
            <person name="Sanz C."/>
            <person name="Schackwitz W."/>
            <person name="Schmutz J."/>
            <person name="Shahriari M."/>
            <person name="Shelest E."/>
            <person name="Silva-Franco F."/>
            <person name="Soanes D."/>
            <person name="Syed K."/>
            <person name="Tagua V.G."/>
            <person name="Talbot N.J."/>
            <person name="Thon M."/>
            <person name="De Vries R.P."/>
            <person name="Wiebenga A."/>
            <person name="Yadav J.S."/>
            <person name="Braun E.L."/>
            <person name="Baker S."/>
            <person name="Garre V."/>
            <person name="Horwitz B."/>
            <person name="Torres-Martinez S."/>
            <person name="Idnurm A."/>
            <person name="Herrera-Estrella A."/>
            <person name="Gabaldon T."/>
            <person name="Grigoriev I.V."/>
        </authorList>
    </citation>
    <scope>NUCLEOTIDE SEQUENCE [LARGE SCALE GENOMIC DNA]</scope>
    <source>
        <strain evidence="3 4">CBS 277.49</strain>
    </source>
</reference>
<feature type="domain" description="F-box" evidence="2">
    <location>
        <begin position="12"/>
        <end position="58"/>
    </location>
</feature>
<dbReference type="InterPro" id="IPR036047">
    <property type="entry name" value="F-box-like_dom_sf"/>
</dbReference>
<evidence type="ECO:0000313" key="4">
    <source>
        <dbReference type="Proteomes" id="UP000077051"/>
    </source>
</evidence>
<keyword evidence="4" id="KW-1185">Reference proteome</keyword>
<dbReference type="STRING" id="747725.A0A162REU4"/>
<dbReference type="AlphaFoldDB" id="A0A162REU4"/>
<dbReference type="PANTHER" id="PTHR13318:SF190">
    <property type="entry name" value="PARTNER OF PAIRED, ISOFORM B"/>
    <property type="match status" value="1"/>
</dbReference>
<dbReference type="SUPFAM" id="SSF52047">
    <property type="entry name" value="RNI-like"/>
    <property type="match status" value="1"/>
</dbReference>
<dbReference type="InterPro" id="IPR001810">
    <property type="entry name" value="F-box_dom"/>
</dbReference>
<dbReference type="PANTHER" id="PTHR13318">
    <property type="entry name" value="PARTNER OF PAIRED, ISOFORM B-RELATED"/>
    <property type="match status" value="1"/>
</dbReference>
<gene>
    <name evidence="3" type="ORF">MUCCIDRAFT_108468</name>
</gene>
<feature type="compositionally biased region" description="Basic residues" evidence="1">
    <location>
        <begin position="462"/>
        <end position="472"/>
    </location>
</feature>
<dbReference type="InterPro" id="IPR057207">
    <property type="entry name" value="FBXL15_LRR"/>
</dbReference>
<dbReference type="PROSITE" id="PS50181">
    <property type="entry name" value="FBOX"/>
    <property type="match status" value="1"/>
</dbReference>
<protein>
    <recommendedName>
        <fullName evidence="2">F-box domain-containing protein</fullName>
    </recommendedName>
</protein>
<feature type="region of interest" description="Disordered" evidence="1">
    <location>
        <begin position="453"/>
        <end position="474"/>
    </location>
</feature>
<dbReference type="GO" id="GO:0019005">
    <property type="term" value="C:SCF ubiquitin ligase complex"/>
    <property type="evidence" value="ECO:0007669"/>
    <property type="project" value="TreeGrafter"/>
</dbReference>